<evidence type="ECO:0000256" key="5">
    <source>
        <dbReference type="ARBA" id="ARBA00023015"/>
    </source>
</evidence>
<dbReference type="GO" id="GO:0003700">
    <property type="term" value="F:DNA-binding transcription factor activity"/>
    <property type="evidence" value="ECO:0007669"/>
    <property type="project" value="InterPro"/>
</dbReference>
<keyword evidence="6" id="KW-0804">Transcription</keyword>
<dbReference type="PROSITE" id="PS00028">
    <property type="entry name" value="ZINC_FINGER_C2H2_1"/>
    <property type="match status" value="1"/>
</dbReference>
<accession>A0A1D6HGL7</accession>
<dbReference type="InterPro" id="IPR013087">
    <property type="entry name" value="Znf_C2H2_type"/>
</dbReference>
<gene>
    <name evidence="7" type="ORF">ZEAMMB73_Zm00001d017695</name>
</gene>
<keyword evidence="5" id="KW-0805">Transcription regulation</keyword>
<keyword evidence="3" id="KW-0863">Zinc-finger</keyword>
<evidence type="ECO:0000256" key="1">
    <source>
        <dbReference type="ARBA" id="ARBA00022723"/>
    </source>
</evidence>
<dbReference type="EMBL" id="CM000781">
    <property type="protein sequence ID" value="AQK73748.1"/>
    <property type="molecule type" value="Genomic_DNA"/>
</dbReference>
<name>A0A1D6HGL7_MAIZE</name>
<dbReference type="ExpressionAtlas" id="A0A1D6HGL7">
    <property type="expression patterns" value="baseline and differential"/>
</dbReference>
<dbReference type="InterPro" id="IPR044653">
    <property type="entry name" value="AZF1/2/3-like"/>
</dbReference>
<sequence>MLMRMLQVVVACLRVPAVAALKDQHVAVAVREPVTSSTYDGAAAGRVHRCTICHKEFSTGQALGGHKRKHYDGGAAAAETSEVGSSGNGISAPRAFDLNLPVVPEFAFRCGGKPSKMWEEDEEVQSPLAFKKPFLLMTA</sequence>
<keyword evidence="4" id="KW-0862">Zinc</keyword>
<dbReference type="PANTHER" id="PTHR45988">
    <property type="entry name" value="C2H2 TYPE ZINC FINGER TRANSCRIPTION FACTOR FAMILY-RELATED"/>
    <property type="match status" value="1"/>
</dbReference>
<evidence type="ECO:0000313" key="7">
    <source>
        <dbReference type="EMBL" id="AQK73748.1"/>
    </source>
</evidence>
<evidence type="ECO:0000256" key="3">
    <source>
        <dbReference type="ARBA" id="ARBA00022771"/>
    </source>
</evidence>
<proteinExistence type="predicted"/>
<dbReference type="InParanoid" id="A0A1D6HGL7"/>
<protein>
    <submittedName>
        <fullName evidence="7">Zinc finger protein AZF2</fullName>
    </submittedName>
</protein>
<dbReference type="PROSITE" id="PS50157">
    <property type="entry name" value="ZINC_FINGER_C2H2_2"/>
    <property type="match status" value="1"/>
</dbReference>
<keyword evidence="2" id="KW-0677">Repeat</keyword>
<evidence type="ECO:0000256" key="4">
    <source>
        <dbReference type="ARBA" id="ARBA00022833"/>
    </source>
</evidence>
<evidence type="ECO:0000256" key="2">
    <source>
        <dbReference type="ARBA" id="ARBA00022737"/>
    </source>
</evidence>
<dbReference type="SUPFAM" id="SSF57667">
    <property type="entry name" value="beta-beta-alpha zinc fingers"/>
    <property type="match status" value="1"/>
</dbReference>
<dbReference type="AlphaFoldDB" id="A0A1D6HGL7"/>
<dbReference type="GO" id="GO:0008270">
    <property type="term" value="F:zinc ion binding"/>
    <property type="evidence" value="ECO:0007669"/>
    <property type="project" value="UniProtKB-KW"/>
</dbReference>
<dbReference type="PANTHER" id="PTHR45988:SF91">
    <property type="entry name" value="ZINC FINGER PROTEIN 1"/>
    <property type="match status" value="1"/>
</dbReference>
<keyword evidence="1" id="KW-0479">Metal-binding</keyword>
<dbReference type="Pfam" id="PF13912">
    <property type="entry name" value="zf-C2H2_6"/>
    <property type="match status" value="1"/>
</dbReference>
<evidence type="ECO:0000256" key="6">
    <source>
        <dbReference type="ARBA" id="ARBA00023163"/>
    </source>
</evidence>
<dbReference type="InterPro" id="IPR036236">
    <property type="entry name" value="Znf_C2H2_sf"/>
</dbReference>
<reference evidence="7" key="1">
    <citation type="submission" date="2015-12" db="EMBL/GenBank/DDBJ databases">
        <title>Update maize B73 reference genome by single molecule sequencing technologies.</title>
        <authorList>
            <consortium name="Maize Genome Sequencing Project"/>
            <person name="Ware D."/>
        </authorList>
    </citation>
    <scope>NUCLEOTIDE SEQUENCE</scope>
    <source>
        <tissue evidence="7">Seedling</tissue>
    </source>
</reference>
<dbReference type="STRING" id="4577.A0A1D6HGL7"/>
<organism evidence="7">
    <name type="scientific">Zea mays</name>
    <name type="common">Maize</name>
    <dbReference type="NCBI Taxonomy" id="4577"/>
    <lineage>
        <taxon>Eukaryota</taxon>
        <taxon>Viridiplantae</taxon>
        <taxon>Streptophyta</taxon>
        <taxon>Embryophyta</taxon>
        <taxon>Tracheophyta</taxon>
        <taxon>Spermatophyta</taxon>
        <taxon>Magnoliopsida</taxon>
        <taxon>Liliopsida</taxon>
        <taxon>Poales</taxon>
        <taxon>Poaceae</taxon>
        <taxon>PACMAD clade</taxon>
        <taxon>Panicoideae</taxon>
        <taxon>Andropogonodae</taxon>
        <taxon>Andropogoneae</taxon>
        <taxon>Tripsacinae</taxon>
        <taxon>Zea</taxon>
    </lineage>
</organism>